<dbReference type="OrthoDB" id="1193027at2759"/>
<proteinExistence type="predicted"/>
<sequence length="286" mass="30270">MFSKQVLAGVLSFLLIAETVSAIPRHSFLSSAFLEKREAFNSITSYTGDPKPPKEFATDSGPQAKSNYQYQCFGQKGLAYPKSTQFISFDSMWDANKADVVGSNGGDQGAANSIKNAILEVSKKTNMFPQYTLAIVMQESVGNLKAKCTSTSKGQPDECGLMQASPGGTNANGNSSATQQIEDGLLGTKTGGYNGKGRCGFVQIFMGITDCVGEAGTAIMKSKPASVWPFWAAARLYNSGGADENDLETCPQSQGTPSYVMDIANRVLGWTGEHKEGECGIKAGAA</sequence>
<evidence type="ECO:0000313" key="3">
    <source>
        <dbReference type="Proteomes" id="UP000800092"/>
    </source>
</evidence>
<dbReference type="Gene3D" id="1.10.530.10">
    <property type="match status" value="1"/>
</dbReference>
<feature type="signal peptide" evidence="1">
    <location>
        <begin position="1"/>
        <end position="22"/>
    </location>
</feature>
<keyword evidence="3" id="KW-1185">Reference proteome</keyword>
<accession>A0A6A6HCV1</accession>
<evidence type="ECO:0008006" key="4">
    <source>
        <dbReference type="Google" id="ProtNLM"/>
    </source>
</evidence>
<dbReference type="EMBL" id="ML991792">
    <property type="protein sequence ID" value="KAF2235313.1"/>
    <property type="molecule type" value="Genomic_DNA"/>
</dbReference>
<dbReference type="Proteomes" id="UP000800092">
    <property type="component" value="Unassembled WGS sequence"/>
</dbReference>
<feature type="chain" id="PRO_5025396158" description="Glycoside hydrolase family 23 protein" evidence="1">
    <location>
        <begin position="23"/>
        <end position="286"/>
    </location>
</feature>
<gene>
    <name evidence="2" type="ORF">EV356DRAFT_514398</name>
</gene>
<keyword evidence="1" id="KW-0732">Signal</keyword>
<protein>
    <recommendedName>
        <fullName evidence="4">Glycoside hydrolase family 23 protein</fullName>
    </recommendedName>
</protein>
<name>A0A6A6HCV1_VIRVR</name>
<evidence type="ECO:0000256" key="1">
    <source>
        <dbReference type="SAM" id="SignalP"/>
    </source>
</evidence>
<reference evidence="2" key="1">
    <citation type="journal article" date="2020" name="Stud. Mycol.">
        <title>101 Dothideomycetes genomes: a test case for predicting lifestyles and emergence of pathogens.</title>
        <authorList>
            <person name="Haridas S."/>
            <person name="Albert R."/>
            <person name="Binder M."/>
            <person name="Bloem J."/>
            <person name="Labutti K."/>
            <person name="Salamov A."/>
            <person name="Andreopoulos B."/>
            <person name="Baker S."/>
            <person name="Barry K."/>
            <person name="Bills G."/>
            <person name="Bluhm B."/>
            <person name="Cannon C."/>
            <person name="Castanera R."/>
            <person name="Culley D."/>
            <person name="Daum C."/>
            <person name="Ezra D."/>
            <person name="Gonzalez J."/>
            <person name="Henrissat B."/>
            <person name="Kuo A."/>
            <person name="Liang C."/>
            <person name="Lipzen A."/>
            <person name="Lutzoni F."/>
            <person name="Magnuson J."/>
            <person name="Mondo S."/>
            <person name="Nolan M."/>
            <person name="Ohm R."/>
            <person name="Pangilinan J."/>
            <person name="Park H.-J."/>
            <person name="Ramirez L."/>
            <person name="Alfaro M."/>
            <person name="Sun H."/>
            <person name="Tritt A."/>
            <person name="Yoshinaga Y."/>
            <person name="Zwiers L.-H."/>
            <person name="Turgeon B."/>
            <person name="Goodwin S."/>
            <person name="Spatafora J."/>
            <person name="Crous P."/>
            <person name="Grigoriev I."/>
        </authorList>
    </citation>
    <scope>NUCLEOTIDE SEQUENCE</scope>
    <source>
        <strain evidence="2">Tuck. ex Michener</strain>
    </source>
</reference>
<evidence type="ECO:0000313" key="2">
    <source>
        <dbReference type="EMBL" id="KAF2235313.1"/>
    </source>
</evidence>
<dbReference type="AlphaFoldDB" id="A0A6A6HCV1"/>
<organism evidence="2 3">
    <name type="scientific">Viridothelium virens</name>
    <name type="common">Speckled blister lichen</name>
    <name type="synonym">Trypethelium virens</name>
    <dbReference type="NCBI Taxonomy" id="1048519"/>
    <lineage>
        <taxon>Eukaryota</taxon>
        <taxon>Fungi</taxon>
        <taxon>Dikarya</taxon>
        <taxon>Ascomycota</taxon>
        <taxon>Pezizomycotina</taxon>
        <taxon>Dothideomycetes</taxon>
        <taxon>Dothideomycetes incertae sedis</taxon>
        <taxon>Trypetheliales</taxon>
        <taxon>Trypetheliaceae</taxon>
        <taxon>Viridothelium</taxon>
    </lineage>
</organism>